<dbReference type="PROSITE" id="PS01186">
    <property type="entry name" value="EGF_2"/>
    <property type="match status" value="1"/>
</dbReference>
<dbReference type="PROSITE" id="PS50026">
    <property type="entry name" value="EGF_3"/>
    <property type="match status" value="1"/>
</dbReference>
<dbReference type="PANTHER" id="PTHR24042">
    <property type="entry name" value="NEL HOMOLOG"/>
    <property type="match status" value="1"/>
</dbReference>
<comment type="caution">
    <text evidence="4">Lacks conserved residue(s) required for the propagation of feature annotation.</text>
</comment>
<organism evidence="7 8">
    <name type="scientific">Porites lobata</name>
    <dbReference type="NCBI Taxonomy" id="104759"/>
    <lineage>
        <taxon>Eukaryota</taxon>
        <taxon>Metazoa</taxon>
        <taxon>Cnidaria</taxon>
        <taxon>Anthozoa</taxon>
        <taxon>Hexacorallia</taxon>
        <taxon>Scleractinia</taxon>
        <taxon>Fungiina</taxon>
        <taxon>Poritidae</taxon>
        <taxon>Porites</taxon>
    </lineage>
</organism>
<sequence length="85" mass="9625">MEIKSLQIKLFFFCASTLYLSEDDSEMYQPFSRWELSLIDIDECTTNRHNCDINAFCNNTEGSHNCTCKPGYSGDGSTCTGNDVF</sequence>
<protein>
    <recommendedName>
        <fullName evidence="6">EGF-like domain-containing protein</fullName>
    </recommendedName>
</protein>
<keyword evidence="8" id="KW-1185">Reference proteome</keyword>
<evidence type="ECO:0000256" key="2">
    <source>
        <dbReference type="ARBA" id="ARBA00023157"/>
    </source>
</evidence>
<keyword evidence="2" id="KW-1015">Disulfide bond</keyword>
<keyword evidence="1 4" id="KW-0245">EGF-like domain</keyword>
<dbReference type="Pfam" id="PF12947">
    <property type="entry name" value="EGF_3"/>
    <property type="match status" value="1"/>
</dbReference>
<proteinExistence type="predicted"/>
<dbReference type="SUPFAM" id="SSF57196">
    <property type="entry name" value="EGF/Laminin"/>
    <property type="match status" value="1"/>
</dbReference>
<dbReference type="SMART" id="SM00181">
    <property type="entry name" value="EGF"/>
    <property type="match status" value="1"/>
</dbReference>
<feature type="domain" description="EGF-like" evidence="6">
    <location>
        <begin position="40"/>
        <end position="80"/>
    </location>
</feature>
<dbReference type="Proteomes" id="UP001159405">
    <property type="component" value="Unassembled WGS sequence"/>
</dbReference>
<dbReference type="InterPro" id="IPR001881">
    <property type="entry name" value="EGF-like_Ca-bd_dom"/>
</dbReference>
<name>A0ABN8QEN0_9CNID</name>
<evidence type="ECO:0000256" key="4">
    <source>
        <dbReference type="PROSITE-ProRule" id="PRU00076"/>
    </source>
</evidence>
<dbReference type="InterPro" id="IPR051586">
    <property type="entry name" value="PKC-binding_NELL"/>
</dbReference>
<dbReference type="InterPro" id="IPR024731">
    <property type="entry name" value="NELL2-like_EGF"/>
</dbReference>
<feature type="chain" id="PRO_5046886115" description="EGF-like domain-containing protein" evidence="5">
    <location>
        <begin position="22"/>
        <end position="85"/>
    </location>
</feature>
<evidence type="ECO:0000256" key="3">
    <source>
        <dbReference type="ARBA" id="ARBA00023180"/>
    </source>
</evidence>
<dbReference type="SMART" id="SM00179">
    <property type="entry name" value="EGF_CA"/>
    <property type="match status" value="1"/>
</dbReference>
<dbReference type="EMBL" id="CALNXK010000124">
    <property type="protein sequence ID" value="CAH3162944.1"/>
    <property type="molecule type" value="Genomic_DNA"/>
</dbReference>
<keyword evidence="3" id="KW-0325">Glycoprotein</keyword>
<evidence type="ECO:0000313" key="8">
    <source>
        <dbReference type="Proteomes" id="UP001159405"/>
    </source>
</evidence>
<comment type="caution">
    <text evidence="7">The sequence shown here is derived from an EMBL/GenBank/DDBJ whole genome shotgun (WGS) entry which is preliminary data.</text>
</comment>
<reference evidence="7 8" key="1">
    <citation type="submission" date="2022-05" db="EMBL/GenBank/DDBJ databases">
        <authorList>
            <consortium name="Genoscope - CEA"/>
            <person name="William W."/>
        </authorList>
    </citation>
    <scope>NUCLEOTIDE SEQUENCE [LARGE SCALE GENOMIC DNA]</scope>
</reference>
<evidence type="ECO:0000313" key="7">
    <source>
        <dbReference type="EMBL" id="CAH3162944.1"/>
    </source>
</evidence>
<dbReference type="PANTHER" id="PTHR24042:SF5">
    <property type="entry name" value="EGF-LIKE CALCIUM-BINDING DOMAIN-CONTAINING PROTEIN"/>
    <property type="match status" value="1"/>
</dbReference>
<keyword evidence="5" id="KW-0732">Signal</keyword>
<dbReference type="CDD" id="cd00054">
    <property type="entry name" value="EGF_CA"/>
    <property type="match status" value="1"/>
</dbReference>
<accession>A0ABN8QEN0</accession>
<dbReference type="Gene3D" id="2.10.25.10">
    <property type="entry name" value="Laminin"/>
    <property type="match status" value="1"/>
</dbReference>
<evidence type="ECO:0000259" key="6">
    <source>
        <dbReference type="PROSITE" id="PS50026"/>
    </source>
</evidence>
<dbReference type="InterPro" id="IPR000742">
    <property type="entry name" value="EGF"/>
</dbReference>
<gene>
    <name evidence="7" type="ORF">PLOB_00005556</name>
</gene>
<feature type="signal peptide" evidence="5">
    <location>
        <begin position="1"/>
        <end position="21"/>
    </location>
</feature>
<evidence type="ECO:0000256" key="1">
    <source>
        <dbReference type="ARBA" id="ARBA00022536"/>
    </source>
</evidence>
<evidence type="ECO:0000256" key="5">
    <source>
        <dbReference type="SAM" id="SignalP"/>
    </source>
</evidence>